<dbReference type="Proteomes" id="UP000008909">
    <property type="component" value="Unassembled WGS sequence"/>
</dbReference>
<accession>G7YTN3</accession>
<proteinExistence type="predicted"/>
<keyword evidence="2" id="KW-1185">Reference proteome</keyword>
<dbReference type="EMBL" id="DF144215">
    <property type="protein sequence ID" value="GAA56313.1"/>
    <property type="molecule type" value="Genomic_DNA"/>
</dbReference>
<organism evidence="1 2">
    <name type="scientific">Clonorchis sinensis</name>
    <name type="common">Chinese liver fluke</name>
    <dbReference type="NCBI Taxonomy" id="79923"/>
    <lineage>
        <taxon>Eukaryota</taxon>
        <taxon>Metazoa</taxon>
        <taxon>Spiralia</taxon>
        <taxon>Lophotrochozoa</taxon>
        <taxon>Platyhelminthes</taxon>
        <taxon>Trematoda</taxon>
        <taxon>Digenea</taxon>
        <taxon>Opisthorchiida</taxon>
        <taxon>Opisthorchiata</taxon>
        <taxon>Opisthorchiidae</taxon>
        <taxon>Clonorchis</taxon>
    </lineage>
</organism>
<dbReference type="AlphaFoldDB" id="G7YTN3"/>
<name>G7YTN3_CLOSI</name>
<evidence type="ECO:0000313" key="1">
    <source>
        <dbReference type="EMBL" id="GAA56313.1"/>
    </source>
</evidence>
<sequence>MNFGEEPLVNTRNSIVTSGLVLHLRAEQELNLKFLFISASFLVHDSDISNHVITGSRSALVHQLLVLLSDILHADRNSVKLYFGVQWKNKRSRFKFRGRTNFFWTQVCGSSRRIPIASAIDSSLDRTRRDQFGGIRCMNPSRLLFMKSITVIIDEETPIFYWRLTAIKLMSGEYLSKEWKEGGNGRDLVRKSSISLKRTIKDKLFMKSITVIIDEETPIFYWRLTAIKLMSGEYLSKEWKEGGNGRDLVRKSSISLKRTIKDKDIEQSVKSHLKRFHGRLKFLNTSSADWVNRIQLLQETFTLRQKPYCPFSTVLDYSFLSYCLVDIHRYTGISGEKTRDILHKVTSKLTIIIVPGHENQYSDESDVNRNRVNTFKDSFPVALGNNAESLSRQPSAPQIERVAEFRAGVDRCCKTHTDGTGGLSTAHRIEVSLTGYRSLDFRIRVISRKTQGNGLLVRVSSVMGPRGKHWTRVSLSLELSSAYPVAVPGFKPRTSDMRGERVITTHHQRTLDASEFSRLNRRTCSRLSDEIGVPGSSNDDPVAVLVVTIIIVTQQENLTIDHKKSAKRGGLRIFVLPSAVGSSSTLREDLIFPKR</sequence>
<evidence type="ECO:0000313" key="2">
    <source>
        <dbReference type="Proteomes" id="UP000008909"/>
    </source>
</evidence>
<reference key="2">
    <citation type="submission" date="2011-10" db="EMBL/GenBank/DDBJ databases">
        <title>The genome and transcriptome sequence of Clonorchis sinensis provide insights into the carcinogenic liver fluke.</title>
        <authorList>
            <person name="Wang X."/>
            <person name="Huang Y."/>
            <person name="Chen W."/>
            <person name="Liu H."/>
            <person name="Guo L."/>
            <person name="Chen Y."/>
            <person name="Luo F."/>
            <person name="Zhou W."/>
            <person name="Sun J."/>
            <person name="Mao Q."/>
            <person name="Liang P."/>
            <person name="Zhou C."/>
            <person name="Tian Y."/>
            <person name="Men J."/>
            <person name="Lv X."/>
            <person name="Huang L."/>
            <person name="Zhou J."/>
            <person name="Hu Y."/>
            <person name="Li R."/>
            <person name="Zhang F."/>
            <person name="Lei H."/>
            <person name="Li X."/>
            <person name="Hu X."/>
            <person name="Liang C."/>
            <person name="Xu J."/>
            <person name="Wu Z."/>
            <person name="Yu X."/>
        </authorList>
    </citation>
    <scope>NUCLEOTIDE SEQUENCE</scope>
    <source>
        <strain>Henan</strain>
    </source>
</reference>
<protein>
    <submittedName>
        <fullName evidence="1">Uncharacterized protein</fullName>
    </submittedName>
</protein>
<gene>
    <name evidence="1" type="ORF">CLF_110560</name>
</gene>
<reference evidence="1" key="1">
    <citation type="journal article" date="2011" name="Genome Biol.">
        <title>The draft genome of the carcinogenic human liver fluke Clonorchis sinensis.</title>
        <authorList>
            <person name="Wang X."/>
            <person name="Chen W."/>
            <person name="Huang Y."/>
            <person name="Sun J."/>
            <person name="Men J."/>
            <person name="Liu H."/>
            <person name="Luo F."/>
            <person name="Guo L."/>
            <person name="Lv X."/>
            <person name="Deng C."/>
            <person name="Zhou C."/>
            <person name="Fan Y."/>
            <person name="Li X."/>
            <person name="Huang L."/>
            <person name="Hu Y."/>
            <person name="Liang C."/>
            <person name="Hu X."/>
            <person name="Xu J."/>
            <person name="Yu X."/>
        </authorList>
    </citation>
    <scope>NUCLEOTIDE SEQUENCE [LARGE SCALE GENOMIC DNA]</scope>
    <source>
        <strain evidence="1">Henan</strain>
    </source>
</reference>